<keyword evidence="7" id="KW-1185">Reference proteome</keyword>
<dbReference type="EMBL" id="CP063767">
    <property type="protein sequence ID" value="QOY61301.1"/>
    <property type="molecule type" value="Genomic_DNA"/>
</dbReference>
<sequence length="293" mass="32500">MEYELNPAVRRRILKFQQDEITGHVLYRAIAERQKDEKNKAALLEISDAEHDHYEIWRGYTGQEVKPNRWRVWCGKACGRLLGDTFTIKFMESGEEFGIRELEGIEKEIPEARHIIDQEEDHESSLMEMVDEERLHYVGAIVLGLNDALVELTGTIAGLTFALANTRLVALSAIVTGASATLSMAASNYLAERAEGNEHALKSSLYTGMAYLITVALMVLPYLLVPNELYVAAFGIMLAVVVLVIFLFNFYVSVAQGKPLMSRFLQMAAISLGVAGISYVIGILAKALLGIDV</sequence>
<reference evidence="6 7" key="1">
    <citation type="submission" date="2020-10" db="EMBL/GenBank/DDBJ databases">
        <title>Olsenella immobilis sp.nov., isolated from the mud in a fermentation cellar used for the production of Chinese strong-flavoured liquor.</title>
        <authorList>
            <person name="Lu L."/>
        </authorList>
    </citation>
    <scope>NUCLEOTIDE SEQUENCE [LARGE SCALE GENOMIC DNA]</scope>
    <source>
        <strain evidence="6 7">LZLJ-2</strain>
    </source>
</reference>
<name>A0A7S7M9R5_9ACTN</name>
<organism evidence="6 7">
    <name type="scientific">Thermophilibacter immobilis</name>
    <dbReference type="NCBI Taxonomy" id="2779519"/>
    <lineage>
        <taxon>Bacteria</taxon>
        <taxon>Bacillati</taxon>
        <taxon>Actinomycetota</taxon>
        <taxon>Coriobacteriia</taxon>
        <taxon>Coriobacteriales</taxon>
        <taxon>Atopobiaceae</taxon>
        <taxon>Thermophilibacter</taxon>
    </lineage>
</organism>
<dbReference type="GO" id="GO:0012505">
    <property type="term" value="C:endomembrane system"/>
    <property type="evidence" value="ECO:0007669"/>
    <property type="project" value="UniProtKB-SubCell"/>
</dbReference>
<dbReference type="CDD" id="cd01044">
    <property type="entry name" value="Ferritin_CCC1_N"/>
    <property type="match status" value="1"/>
</dbReference>
<dbReference type="InterPro" id="IPR008217">
    <property type="entry name" value="Ccc1_fam"/>
</dbReference>
<keyword evidence="3 5" id="KW-1133">Transmembrane helix</keyword>
<dbReference type="InterPro" id="IPR039376">
    <property type="entry name" value="Ferritin_CCC1_N"/>
</dbReference>
<feature type="transmembrane region" description="Helical" evidence="5">
    <location>
        <begin position="203"/>
        <end position="224"/>
    </location>
</feature>
<evidence type="ECO:0000256" key="2">
    <source>
        <dbReference type="ARBA" id="ARBA00022692"/>
    </source>
</evidence>
<dbReference type="KEGG" id="tio:INP52_03665"/>
<feature type="transmembrane region" description="Helical" evidence="5">
    <location>
        <begin position="230"/>
        <end position="252"/>
    </location>
</feature>
<keyword evidence="4 5" id="KW-0472">Membrane</keyword>
<evidence type="ECO:0000256" key="4">
    <source>
        <dbReference type="ARBA" id="ARBA00023136"/>
    </source>
</evidence>
<proteinExistence type="predicted"/>
<dbReference type="SUPFAM" id="SSF47240">
    <property type="entry name" value="Ferritin-like"/>
    <property type="match status" value="1"/>
</dbReference>
<evidence type="ECO:0000313" key="7">
    <source>
        <dbReference type="Proteomes" id="UP000593735"/>
    </source>
</evidence>
<dbReference type="GO" id="GO:0005384">
    <property type="term" value="F:manganese ion transmembrane transporter activity"/>
    <property type="evidence" value="ECO:0007669"/>
    <property type="project" value="InterPro"/>
</dbReference>
<protein>
    <submittedName>
        <fullName evidence="6">VIT1/CCC1 transporter family protein</fullName>
    </submittedName>
</protein>
<dbReference type="Pfam" id="PF01988">
    <property type="entry name" value="VIT1"/>
    <property type="match status" value="2"/>
</dbReference>
<gene>
    <name evidence="6" type="ORF">INP52_03665</name>
</gene>
<evidence type="ECO:0000256" key="5">
    <source>
        <dbReference type="SAM" id="Phobius"/>
    </source>
</evidence>
<dbReference type="AlphaFoldDB" id="A0A7S7M9R5"/>
<evidence type="ECO:0000313" key="6">
    <source>
        <dbReference type="EMBL" id="QOY61301.1"/>
    </source>
</evidence>
<keyword evidence="2 5" id="KW-0812">Transmembrane</keyword>
<evidence type="ECO:0000256" key="1">
    <source>
        <dbReference type="ARBA" id="ARBA00004127"/>
    </source>
</evidence>
<evidence type="ECO:0000256" key="3">
    <source>
        <dbReference type="ARBA" id="ARBA00022989"/>
    </source>
</evidence>
<accession>A0A7S7M9R5</accession>
<feature type="transmembrane region" description="Helical" evidence="5">
    <location>
        <begin position="264"/>
        <end position="289"/>
    </location>
</feature>
<feature type="transmembrane region" description="Helical" evidence="5">
    <location>
        <begin position="137"/>
        <end position="162"/>
    </location>
</feature>
<dbReference type="Proteomes" id="UP000593735">
    <property type="component" value="Chromosome"/>
</dbReference>
<feature type="transmembrane region" description="Helical" evidence="5">
    <location>
        <begin position="168"/>
        <end position="191"/>
    </location>
</feature>
<comment type="subcellular location">
    <subcellularLocation>
        <location evidence="1">Endomembrane system</location>
        <topology evidence="1">Multi-pass membrane protein</topology>
    </subcellularLocation>
</comment>
<dbReference type="RefSeq" id="WP_194372503.1">
    <property type="nucleotide sequence ID" value="NZ_CP063767.1"/>
</dbReference>
<dbReference type="GO" id="GO:0030026">
    <property type="term" value="P:intracellular manganese ion homeostasis"/>
    <property type="evidence" value="ECO:0007669"/>
    <property type="project" value="InterPro"/>
</dbReference>
<dbReference type="CDD" id="cd02431">
    <property type="entry name" value="Ferritin_CCC1_C"/>
    <property type="match status" value="1"/>
</dbReference>
<dbReference type="InterPro" id="IPR009078">
    <property type="entry name" value="Ferritin-like_SF"/>
</dbReference>